<gene>
    <name evidence="2" type="ORF">HMPREF9460_03911</name>
</gene>
<dbReference type="Proteomes" id="UP000029585">
    <property type="component" value="Unassembled WGS sequence"/>
</dbReference>
<accession>A0A096D5K2</accession>
<evidence type="ECO:0000313" key="2">
    <source>
        <dbReference type="EMBL" id="KGF52794.1"/>
    </source>
</evidence>
<keyword evidence="3" id="KW-1185">Reference proteome</keyword>
<dbReference type="SUPFAM" id="SSF51182">
    <property type="entry name" value="RmlC-like cupins"/>
    <property type="match status" value="1"/>
</dbReference>
<dbReference type="GeneID" id="63974240"/>
<dbReference type="AlphaFoldDB" id="A0A096D5K2"/>
<dbReference type="InterPro" id="IPR014710">
    <property type="entry name" value="RmlC-like_jellyroll"/>
</dbReference>
<reference evidence="2 3" key="1">
    <citation type="submission" date="2011-08" db="EMBL/GenBank/DDBJ databases">
        <title>The Genome Sequence of Clostridium orbiscindens 1_3_50AFAA.</title>
        <authorList>
            <consortium name="The Broad Institute Genome Sequencing Platform"/>
            <person name="Earl A."/>
            <person name="Ward D."/>
            <person name="Feldgarden M."/>
            <person name="Gevers D."/>
            <person name="Daigneault M."/>
            <person name="Strauss J."/>
            <person name="Allen-Vercoe E."/>
            <person name="Young S.K."/>
            <person name="Zeng Q."/>
            <person name="Gargeya S."/>
            <person name="Fitzgerald M."/>
            <person name="Haas B."/>
            <person name="Abouelleil A."/>
            <person name="Alvarado L."/>
            <person name="Arachchi H.M."/>
            <person name="Berlin A."/>
            <person name="Brown A."/>
            <person name="Chapman S.B."/>
            <person name="Chen Z."/>
            <person name="Dunbar C."/>
            <person name="Freedman E."/>
            <person name="Gearin G."/>
            <person name="Gellesch M."/>
            <person name="Goldberg J."/>
            <person name="Griggs A."/>
            <person name="Gujja S."/>
            <person name="Heiman D."/>
            <person name="Howarth C."/>
            <person name="Larson L."/>
            <person name="Lui A."/>
            <person name="MacDonald P.J.P."/>
            <person name="Montmayeur A."/>
            <person name="Murphy C."/>
            <person name="Neiman D."/>
            <person name="Pearson M."/>
            <person name="Priest M."/>
            <person name="Roberts A."/>
            <person name="Saif S."/>
            <person name="Shea T."/>
            <person name="Shenoy N."/>
            <person name="Sisk P."/>
            <person name="Stolte C."/>
            <person name="Sykes S."/>
            <person name="Wortman J."/>
            <person name="Nusbaum C."/>
            <person name="Birren B."/>
        </authorList>
    </citation>
    <scope>NUCLEOTIDE SEQUENCE [LARGE SCALE GENOMIC DNA]</scope>
    <source>
        <strain evidence="2 3">1_3_50AFAA</strain>
    </source>
</reference>
<feature type="domain" description="Cupin type-2" evidence="1">
    <location>
        <begin position="41"/>
        <end position="110"/>
    </location>
</feature>
<evidence type="ECO:0000313" key="3">
    <source>
        <dbReference type="Proteomes" id="UP000029585"/>
    </source>
</evidence>
<protein>
    <recommendedName>
        <fullName evidence="1">Cupin type-2 domain-containing protein</fullName>
    </recommendedName>
</protein>
<evidence type="ECO:0000259" key="1">
    <source>
        <dbReference type="Pfam" id="PF07883"/>
    </source>
</evidence>
<name>A0A096D5K2_FLAPL</name>
<dbReference type="EMBL" id="ADLO01000120">
    <property type="protein sequence ID" value="KGF52794.1"/>
    <property type="molecule type" value="Genomic_DNA"/>
</dbReference>
<dbReference type="RefSeq" id="WP_007489453.1">
    <property type="nucleotide sequence ID" value="NZ_KN174168.1"/>
</dbReference>
<dbReference type="Pfam" id="PF07883">
    <property type="entry name" value="Cupin_2"/>
    <property type="match status" value="1"/>
</dbReference>
<organism evidence="2 3">
    <name type="scientific">Flavonifractor plautii 1_3_50AFAA</name>
    <dbReference type="NCBI Taxonomy" id="742738"/>
    <lineage>
        <taxon>Bacteria</taxon>
        <taxon>Bacillati</taxon>
        <taxon>Bacillota</taxon>
        <taxon>Clostridia</taxon>
        <taxon>Eubacteriales</taxon>
        <taxon>Oscillospiraceae</taxon>
        <taxon>Flavonifractor</taxon>
    </lineage>
</organism>
<sequence>MIKRTYEELEPYFPAGHFGVTCKRYHGKDETGAQKFWIGVSEFEPDGGADWAYDDNPLEKVYFVLEGEMTVTDKDGNKYVIHKNESISFPPNEGRGLKNESGKPAKMLVIINYPDAQ</sequence>
<dbReference type="PATRIC" id="fig|742738.3.peg.4026"/>
<comment type="caution">
    <text evidence="2">The sequence shown here is derived from an EMBL/GenBank/DDBJ whole genome shotgun (WGS) entry which is preliminary data.</text>
</comment>
<dbReference type="InterPro" id="IPR013096">
    <property type="entry name" value="Cupin_2"/>
</dbReference>
<proteinExistence type="predicted"/>
<dbReference type="eggNOG" id="COG1917">
    <property type="taxonomic scope" value="Bacteria"/>
</dbReference>
<dbReference type="CDD" id="cd20299">
    <property type="entry name" value="cupin_YP766765-like"/>
    <property type="match status" value="1"/>
</dbReference>
<dbReference type="HOGENOM" id="CLU_168167_0_0_9"/>
<dbReference type="InterPro" id="IPR011051">
    <property type="entry name" value="RmlC_Cupin_sf"/>
</dbReference>
<dbReference type="Gene3D" id="2.60.120.10">
    <property type="entry name" value="Jelly Rolls"/>
    <property type="match status" value="1"/>
</dbReference>